<dbReference type="EMBL" id="BNBE01000001">
    <property type="protein sequence ID" value="GHF77682.1"/>
    <property type="molecule type" value="Genomic_DNA"/>
</dbReference>
<reference evidence="2" key="2">
    <citation type="submission" date="2020-09" db="EMBL/GenBank/DDBJ databases">
        <authorList>
            <person name="Sun Q."/>
            <person name="Ohkuma M."/>
        </authorList>
    </citation>
    <scope>NUCLEOTIDE SEQUENCE</scope>
    <source>
        <strain evidence="2">JCM 4122</strain>
    </source>
</reference>
<dbReference type="Proteomes" id="UP000632849">
    <property type="component" value="Unassembled WGS sequence"/>
</dbReference>
<feature type="compositionally biased region" description="Polar residues" evidence="1">
    <location>
        <begin position="58"/>
        <end position="69"/>
    </location>
</feature>
<proteinExistence type="predicted"/>
<comment type="caution">
    <text evidence="2">The sequence shown here is derived from an EMBL/GenBank/DDBJ whole genome shotgun (WGS) entry which is preliminary data.</text>
</comment>
<feature type="region of interest" description="Disordered" evidence="1">
    <location>
        <begin position="48"/>
        <end position="69"/>
    </location>
</feature>
<protein>
    <submittedName>
        <fullName evidence="2">Uncharacterized protein</fullName>
    </submittedName>
</protein>
<evidence type="ECO:0000256" key="1">
    <source>
        <dbReference type="SAM" id="MobiDB-lite"/>
    </source>
</evidence>
<name>A0A919EGU9_STRFL</name>
<feature type="compositionally biased region" description="Pro residues" evidence="1">
    <location>
        <begin position="1"/>
        <end position="10"/>
    </location>
</feature>
<accession>A0A919EGU9</accession>
<feature type="region of interest" description="Disordered" evidence="1">
    <location>
        <begin position="1"/>
        <end position="24"/>
    </location>
</feature>
<dbReference type="AlphaFoldDB" id="A0A919EGU9"/>
<keyword evidence="3" id="KW-1185">Reference proteome</keyword>
<evidence type="ECO:0000313" key="2">
    <source>
        <dbReference type="EMBL" id="GHF77682.1"/>
    </source>
</evidence>
<organism evidence="2 3">
    <name type="scientific">Streptomyces filamentosus</name>
    <name type="common">Streptomyces roseosporus</name>
    <dbReference type="NCBI Taxonomy" id="67294"/>
    <lineage>
        <taxon>Bacteria</taxon>
        <taxon>Bacillati</taxon>
        <taxon>Actinomycetota</taxon>
        <taxon>Actinomycetes</taxon>
        <taxon>Kitasatosporales</taxon>
        <taxon>Streptomycetaceae</taxon>
        <taxon>Streptomyces</taxon>
    </lineage>
</organism>
<reference evidence="2" key="1">
    <citation type="journal article" date="2014" name="Int. J. Syst. Evol. Microbiol.">
        <title>Complete genome sequence of Corynebacterium casei LMG S-19264T (=DSM 44701T), isolated from a smear-ripened cheese.</title>
        <authorList>
            <consortium name="US DOE Joint Genome Institute (JGI-PGF)"/>
            <person name="Walter F."/>
            <person name="Albersmeier A."/>
            <person name="Kalinowski J."/>
            <person name="Ruckert C."/>
        </authorList>
    </citation>
    <scope>NUCLEOTIDE SEQUENCE</scope>
    <source>
        <strain evidence="2">JCM 4122</strain>
    </source>
</reference>
<sequence>MYGMPPPPAPIAAAQRTHPGVPLGADGARTAAALRRSTAVLASLFSHAPQPQPRVPSYVTTQSTPVRSR</sequence>
<evidence type="ECO:0000313" key="3">
    <source>
        <dbReference type="Proteomes" id="UP000632849"/>
    </source>
</evidence>
<gene>
    <name evidence="2" type="ORF">GCM10017667_01210</name>
</gene>